<proteinExistence type="inferred from homology"/>
<dbReference type="Gene3D" id="3.40.850.10">
    <property type="entry name" value="Kinesin motor domain"/>
    <property type="match status" value="1"/>
</dbReference>
<dbReference type="InterPro" id="IPR036961">
    <property type="entry name" value="Kinesin_motor_dom_sf"/>
</dbReference>
<dbReference type="PANTHER" id="PTHR47968">
    <property type="entry name" value="CENTROMERE PROTEIN E"/>
    <property type="match status" value="1"/>
</dbReference>
<dbReference type="SUPFAM" id="SSF52540">
    <property type="entry name" value="P-loop containing nucleoside triphosphate hydrolases"/>
    <property type="match status" value="1"/>
</dbReference>
<comment type="similarity">
    <text evidence="5 6">Belongs to the TRAFAC class myosin-kinesin ATPase superfamily. Kinesin family.</text>
</comment>
<dbReference type="AlphaFoldDB" id="A0A238FNK8"/>
<dbReference type="PROSITE" id="PS00411">
    <property type="entry name" value="KINESIN_MOTOR_1"/>
    <property type="match status" value="1"/>
</dbReference>
<feature type="region of interest" description="Disordered" evidence="8">
    <location>
        <begin position="1"/>
        <end position="72"/>
    </location>
</feature>
<dbReference type="EMBL" id="FMSP01000023">
    <property type="protein sequence ID" value="SCV74765.1"/>
    <property type="molecule type" value="Genomic_DNA"/>
</dbReference>
<dbReference type="InterPro" id="IPR027640">
    <property type="entry name" value="Kinesin-like_fam"/>
</dbReference>
<keyword evidence="2 5" id="KW-0067">ATP-binding</keyword>
<sequence>MQNHFVPFTQHAAARPQTPALDAAPRSPFVPVKKHRSITPPATPSSYHRPSKSMTMGLGSTSAGTNSPLSPSSQINAVPSFVVQASSPTQMASPPRKVLTHQRSMSALASSALVSGATHHSVAAGSSSHSQFANRAPSPEPMRIRARVTAAATPRCKAVLPGTEHVEAPTPRVQTSNGFNRAMTPSAPTPISSHSSMYATPRPLTARTLMKDSDWIGRSHVVASPIEDLTRGMSGMALGSARVEPLPRERLPKIQDSVLVCVRVRPPAAKLALSSEVMDETAWHVDASRAQLSLTTGGPEYNFDSIVTGSENEGVYAEAGKDLVLSAMEGFDAVIFAYGQTASGKTFTLSGNAANPGIIPQAVSDIFAYIRDVSLIHPNQEFLLRASYLEIYNETLKDLLAPETGPLKVRQDEKKRFFVHPLREEVVTGEAQVAALLRRGEKNRHTGQTDFNERSSRSHSVFQMTIESRDQDPYAPSAYPLRSKTPNGPRLAPGSNGCVRMSRLSLIDLAGSEQATSQLERRSEGAFINKSLLTLEKVIASLTDSSKIKPHVPYRDSKLTQILQPSLSGDARVAVIATMNPYPMAIEESKSTLRFAQRVKKVTLRAVVNEVMDDKALIHKYRSHASHIAHLEAQLQAAMSQPSVPSTPSYNDAQSEDEGGKSLSTAQYHKSSARVKGLEVQIEELRSLFVNSGNVEQRRQSTDQNVLTRRFLQLLPPRPVSPMKVRKSIDGGDLSDSEELSLGERLLEAQDEIATLKDLNSSLKTRISELERSHLDHVRTSANDSAKDARIAELVKENQELLVVVKNGDDGEVDLKRLEFKMKREMEKRTVYAKALEEALRKEQKRVNQFERFILQHLATQADVISGRRRSSIGTVNHAAGRPSVAGMLPIMNESSPLVVAPQEFLDLDELEFSEEGREQIKKSVSMLFVPT</sequence>
<keyword evidence="1 5" id="KW-0547">Nucleotide-binding</keyword>
<feature type="region of interest" description="Disordered" evidence="8">
    <location>
        <begin position="120"/>
        <end position="140"/>
    </location>
</feature>
<evidence type="ECO:0000259" key="9">
    <source>
        <dbReference type="PROSITE" id="PS50067"/>
    </source>
</evidence>
<evidence type="ECO:0000256" key="3">
    <source>
        <dbReference type="ARBA" id="ARBA00023054"/>
    </source>
</evidence>
<dbReference type="GO" id="GO:0005524">
    <property type="term" value="F:ATP binding"/>
    <property type="evidence" value="ECO:0007669"/>
    <property type="project" value="UniProtKB-UniRule"/>
</dbReference>
<dbReference type="InterPro" id="IPR027417">
    <property type="entry name" value="P-loop_NTPase"/>
</dbReference>
<dbReference type="GO" id="GO:0005874">
    <property type="term" value="C:microtubule"/>
    <property type="evidence" value="ECO:0007669"/>
    <property type="project" value="UniProtKB-KW"/>
</dbReference>
<protein>
    <recommendedName>
        <fullName evidence="6">Kinesin-like protein</fullName>
    </recommendedName>
</protein>
<evidence type="ECO:0000256" key="7">
    <source>
        <dbReference type="SAM" id="Coils"/>
    </source>
</evidence>
<feature type="compositionally biased region" description="Polar residues" evidence="8">
    <location>
        <begin position="637"/>
        <end position="653"/>
    </location>
</feature>
<keyword evidence="3 7" id="KW-0175">Coiled coil</keyword>
<dbReference type="InterPro" id="IPR001752">
    <property type="entry name" value="Kinesin_motor_dom"/>
</dbReference>
<gene>
    <name evidence="10" type="ORF">BQ2448_7794</name>
</gene>
<dbReference type="STRING" id="269621.A0A238FNK8"/>
<evidence type="ECO:0000313" key="11">
    <source>
        <dbReference type="Proteomes" id="UP000198372"/>
    </source>
</evidence>
<dbReference type="GO" id="GO:0003777">
    <property type="term" value="F:microtubule motor activity"/>
    <property type="evidence" value="ECO:0007669"/>
    <property type="project" value="InterPro"/>
</dbReference>
<feature type="binding site" evidence="5">
    <location>
        <begin position="339"/>
        <end position="346"/>
    </location>
    <ligand>
        <name>ATP</name>
        <dbReference type="ChEBI" id="CHEBI:30616"/>
    </ligand>
</feature>
<evidence type="ECO:0000256" key="5">
    <source>
        <dbReference type="PROSITE-ProRule" id="PRU00283"/>
    </source>
</evidence>
<feature type="coiled-coil region" evidence="7">
    <location>
        <begin position="746"/>
        <end position="773"/>
    </location>
</feature>
<evidence type="ECO:0000256" key="1">
    <source>
        <dbReference type="ARBA" id="ARBA00022741"/>
    </source>
</evidence>
<keyword evidence="4 5" id="KW-0505">Motor protein</keyword>
<dbReference type="SMART" id="SM00129">
    <property type="entry name" value="KISc"/>
    <property type="match status" value="1"/>
</dbReference>
<reference evidence="11" key="1">
    <citation type="submission" date="2016-09" db="EMBL/GenBank/DDBJ databases">
        <authorList>
            <person name="Jeantristanb JTB J.-T."/>
            <person name="Ricardo R."/>
        </authorList>
    </citation>
    <scope>NUCLEOTIDE SEQUENCE [LARGE SCALE GENOMIC DNA]</scope>
</reference>
<evidence type="ECO:0000256" key="6">
    <source>
        <dbReference type="RuleBase" id="RU000394"/>
    </source>
</evidence>
<dbReference type="PANTHER" id="PTHR47968:SF75">
    <property type="entry name" value="CENTROMERE-ASSOCIATED PROTEIN E"/>
    <property type="match status" value="1"/>
</dbReference>
<dbReference type="PROSITE" id="PS50067">
    <property type="entry name" value="KINESIN_MOTOR_2"/>
    <property type="match status" value="1"/>
</dbReference>
<dbReference type="InterPro" id="IPR019821">
    <property type="entry name" value="Kinesin_motor_CS"/>
</dbReference>
<dbReference type="Pfam" id="PF00225">
    <property type="entry name" value="Kinesin"/>
    <property type="match status" value="1"/>
</dbReference>
<feature type="region of interest" description="Disordered" evidence="8">
    <location>
        <begin position="471"/>
        <end position="496"/>
    </location>
</feature>
<evidence type="ECO:0000256" key="4">
    <source>
        <dbReference type="ARBA" id="ARBA00023175"/>
    </source>
</evidence>
<dbReference type="PRINTS" id="PR00380">
    <property type="entry name" value="KINESINHEAVY"/>
</dbReference>
<evidence type="ECO:0000313" key="10">
    <source>
        <dbReference type="EMBL" id="SCV74765.1"/>
    </source>
</evidence>
<evidence type="ECO:0000256" key="2">
    <source>
        <dbReference type="ARBA" id="ARBA00022840"/>
    </source>
</evidence>
<dbReference type="GO" id="GO:0007018">
    <property type="term" value="P:microtubule-based movement"/>
    <property type="evidence" value="ECO:0007669"/>
    <property type="project" value="InterPro"/>
</dbReference>
<organism evidence="10 11">
    <name type="scientific">Microbotryum intermedium</name>
    <dbReference type="NCBI Taxonomy" id="269621"/>
    <lineage>
        <taxon>Eukaryota</taxon>
        <taxon>Fungi</taxon>
        <taxon>Dikarya</taxon>
        <taxon>Basidiomycota</taxon>
        <taxon>Pucciniomycotina</taxon>
        <taxon>Microbotryomycetes</taxon>
        <taxon>Microbotryales</taxon>
        <taxon>Microbotryaceae</taxon>
        <taxon>Microbotryum</taxon>
    </lineage>
</organism>
<feature type="compositionally biased region" description="Low complexity" evidence="8">
    <location>
        <begin position="120"/>
        <end position="130"/>
    </location>
</feature>
<feature type="compositionally biased region" description="Polar residues" evidence="8">
    <location>
        <begin position="44"/>
        <end position="72"/>
    </location>
</feature>
<feature type="region of interest" description="Disordered" evidence="8">
    <location>
        <begin position="636"/>
        <end position="668"/>
    </location>
</feature>
<accession>A0A238FNK8</accession>
<feature type="domain" description="Kinesin motor" evidence="9">
    <location>
        <begin position="257"/>
        <end position="602"/>
    </location>
</feature>
<feature type="region of interest" description="Disordered" evidence="8">
    <location>
        <begin position="440"/>
        <end position="459"/>
    </location>
</feature>
<dbReference type="OrthoDB" id="3176171at2759"/>
<dbReference type="GO" id="GO:0008017">
    <property type="term" value="F:microtubule binding"/>
    <property type="evidence" value="ECO:0007669"/>
    <property type="project" value="InterPro"/>
</dbReference>
<name>A0A238FNK8_9BASI</name>
<keyword evidence="11" id="KW-1185">Reference proteome</keyword>
<evidence type="ECO:0000256" key="8">
    <source>
        <dbReference type="SAM" id="MobiDB-lite"/>
    </source>
</evidence>
<dbReference type="Proteomes" id="UP000198372">
    <property type="component" value="Unassembled WGS sequence"/>
</dbReference>
<keyword evidence="6" id="KW-0493">Microtubule</keyword>